<evidence type="ECO:0000259" key="1">
    <source>
        <dbReference type="Pfam" id="PF25641"/>
    </source>
</evidence>
<accession>A0AAF0ICX4</accession>
<dbReference type="Proteomes" id="UP001241835">
    <property type="component" value="Segment"/>
</dbReference>
<feature type="domain" description="HFD-like" evidence="1">
    <location>
        <begin position="57"/>
        <end position="117"/>
    </location>
</feature>
<dbReference type="EMBL" id="OQ198717">
    <property type="protein sequence ID" value="WEU69749.1"/>
    <property type="molecule type" value="Genomic_DNA"/>
</dbReference>
<keyword evidence="3" id="KW-1185">Reference proteome</keyword>
<proteinExistence type="predicted"/>
<evidence type="ECO:0000313" key="3">
    <source>
        <dbReference type="Proteomes" id="UP001241835"/>
    </source>
</evidence>
<dbReference type="Pfam" id="PF25641">
    <property type="entry name" value="Head_fiber_dimeric"/>
    <property type="match status" value="1"/>
</dbReference>
<reference evidence="2 3" key="1">
    <citation type="submission" date="2023-01" db="EMBL/GenBank/DDBJ databases">
        <title>New crAssphage isolates infecting Bacteroides cellulosilyticus.</title>
        <authorList>
            <person name="Papudeshi B."/>
            <person name="Vega A.A."/>
            <person name="Souza C."/>
            <person name="Giles S.K."/>
            <person name="Mallawaarachchi V."/>
            <person name="Roach M.J."/>
            <person name="An M."/>
            <person name="Jacobson N."/>
            <person name="McNair K."/>
            <person name="Mora M.F."/>
            <person name="Pastrana K."/>
            <person name="Leigh C."/>
            <person name="Cram C."/>
            <person name="Plewa W.S."/>
            <person name="Grigson S.R."/>
            <person name="Bouras G.S."/>
            <person name="Decewicz P."/>
            <person name="Luque A."/>
            <person name="Droit L."/>
            <person name="Handley S."/>
            <person name="Segall A.M."/>
            <person name="Dinsdale E.A."/>
            <person name="Edwards R.A."/>
        </authorList>
    </citation>
    <scope>NUCLEOTIDE SEQUENCE [LARGE SCALE GENOMIC DNA]</scope>
    <source>
        <strain evidence="2">Bc01</strain>
    </source>
</reference>
<name>A0AAF0ICX4_9CAUD</name>
<sequence length="121" mass="12956">MKRALNLGTLSRIVEGDPNEVTNNEILVIRDNLSGKIEDIQVRGTGGVLESVLVERVAFTIKATPTDATVTINNTNRDTVIVTKGSTVQWSVSKTGYTPQSGSQIVDADTVKDVTLAQIVS</sequence>
<organism evidence="2 3">
    <name type="scientific">Kehishuvirus sp. 'tikkala'</name>
    <dbReference type="NCBI Taxonomy" id="3028513"/>
    <lineage>
        <taxon>Viruses</taxon>
        <taxon>Duplodnaviria</taxon>
        <taxon>Heunggongvirae</taxon>
        <taxon>Uroviricota</taxon>
        <taxon>Caudoviricetes</taxon>
        <taxon>Crassvirales</taxon>
        <taxon>Steigviridae</taxon>
        <taxon>Asinivirinae</taxon>
        <taxon>Kehishuvirus</taxon>
    </lineage>
</organism>
<dbReference type="InterPro" id="IPR057859">
    <property type="entry name" value="HFD"/>
</dbReference>
<evidence type="ECO:0000313" key="2">
    <source>
        <dbReference type="EMBL" id="WEU69749.1"/>
    </source>
</evidence>
<protein>
    <recommendedName>
        <fullName evidence="1">HFD-like domain-containing protein</fullName>
    </recommendedName>
</protein>